<keyword evidence="6" id="KW-1185">Reference proteome</keyword>
<dbReference type="InterPro" id="IPR036844">
    <property type="entry name" value="Hint_dom_sf"/>
</dbReference>
<dbReference type="SUPFAM" id="SSF51120">
    <property type="entry name" value="beta-Roll"/>
    <property type="match status" value="3"/>
</dbReference>
<dbReference type="InterPro" id="IPR018511">
    <property type="entry name" value="Hemolysin-typ_Ca-bd_CS"/>
</dbReference>
<dbReference type="Proteomes" id="UP000051887">
    <property type="component" value="Unassembled WGS sequence"/>
</dbReference>
<dbReference type="Proteomes" id="UP000051086">
    <property type="component" value="Unassembled WGS sequence"/>
</dbReference>
<dbReference type="PRINTS" id="PR00313">
    <property type="entry name" value="CABNDNGRPT"/>
</dbReference>
<evidence type="ECO:0000313" key="6">
    <source>
        <dbReference type="Proteomes" id="UP000051086"/>
    </source>
</evidence>
<comment type="subcellular location">
    <subcellularLocation>
        <location evidence="1">Secreted</location>
    </subcellularLocation>
</comment>
<dbReference type="InterPro" id="IPR011049">
    <property type="entry name" value="Serralysin-like_metalloprot_C"/>
</dbReference>
<evidence type="ECO:0000313" key="7">
    <source>
        <dbReference type="Proteomes" id="UP000051887"/>
    </source>
</evidence>
<gene>
    <name evidence="5" type="primary">cya_1</name>
    <name evidence="4" type="synonym">cya_2</name>
    <name evidence="4" type="ORF">TL5118_01415</name>
    <name evidence="5" type="ORF">TL5120_00396</name>
</gene>
<dbReference type="AlphaFoldDB" id="A0A0P1FYJ2"/>
<sequence length="755" mass="79092">MANLVLDWSLFGSYNSALAASSTVDTGGVDVTVGFTGIDDGAEAFIMSSDTYVAAEDPFDPNSSLKLLGNGGDEDGVSDTSVVTMDFTSSNELYTDNVQNVSFRLNDLDGGADPFNAGGSHLDGIEIIAYDADGNEVPVTITPGSDIAVAGGAATAEGGSWSATDAEASALVQIAGPISNIEIRYTNGGDDEQRVFISDVHFETVDVGDPRGERDGIVWGTEDDDLIDLAYTGDNDGDMVDAEDNIFPENEANDDIIRALDGDDTVLGGVGDDSIEGGDGSDVILGEDGSDLIVSGPGATDGALPDLGYPGIYPSDEDPENDRDFVDGGDGADTIMTGDDADTIYGGAGSDLIDGGIDADEIYGDSGGDTIIGGEGSDTINSGSGDDLIYGGLSPEFPDAVNIPDAYDLVPNNGMDVINAGSGNDTVYGADDDDLIAGGTGNDYLDGQIDEDTIYGGVGNDTLIGGDGADELYGGGDADTISGGADRDSIVGADAGDVIDGGSEGDDWDTLDLSDSGPFRLTDLVTDSDGNGFDGTVEFLGDDGEVTGTATFTNIEDIVPCFTPGSLIATPKGQRRVEDLQEGDKIITRDNGIQEIRWVGQKRMNGIDLARQPKLQPVLIRKGALGNGLPERDMMVSPNHRVLVTNEKVNLYFNETEVLASAKHLVGLDGIHKVNVVGTTYIHFMFDQHEVVLSDGSWTESFHPGDYTLKGIGRDQRDEILTLFPELKEKEGLDNYQAARRSLKKHEAQILTLKR</sequence>
<dbReference type="GO" id="GO:0016539">
    <property type="term" value="P:intein-mediated protein splicing"/>
    <property type="evidence" value="ECO:0007669"/>
    <property type="project" value="InterPro"/>
</dbReference>
<dbReference type="PANTHER" id="PTHR38340">
    <property type="entry name" value="S-LAYER PROTEIN"/>
    <property type="match status" value="1"/>
</dbReference>
<dbReference type="Pfam" id="PF00353">
    <property type="entry name" value="HemolysinCabind"/>
    <property type="match status" value="5"/>
</dbReference>
<dbReference type="GO" id="GO:0005576">
    <property type="term" value="C:extracellular region"/>
    <property type="evidence" value="ECO:0007669"/>
    <property type="project" value="UniProtKB-SubCell"/>
</dbReference>
<dbReference type="PROSITE" id="PS00330">
    <property type="entry name" value="HEMOLYSIN_CALCIUM"/>
    <property type="match status" value="2"/>
</dbReference>
<dbReference type="SUPFAM" id="SSF51294">
    <property type="entry name" value="Hedgehog/intein (Hint) domain"/>
    <property type="match status" value="1"/>
</dbReference>
<evidence type="ECO:0000256" key="2">
    <source>
        <dbReference type="ARBA" id="ARBA00022525"/>
    </source>
</evidence>
<proteinExistence type="predicted"/>
<dbReference type="PANTHER" id="PTHR38340:SF1">
    <property type="entry name" value="S-LAYER PROTEIN"/>
    <property type="match status" value="1"/>
</dbReference>
<dbReference type="InterPro" id="IPR006141">
    <property type="entry name" value="Intein_N"/>
</dbReference>
<reference evidence="4 6" key="2">
    <citation type="submission" date="2015-09" db="EMBL/GenBank/DDBJ databases">
        <authorList>
            <person name="Rodrigo-Torres L."/>
            <person name="Arahal D.R."/>
        </authorList>
    </citation>
    <scope>NUCLEOTIDE SEQUENCE [LARGE SCALE GENOMIC DNA]</scope>
    <source>
        <strain evidence="4 6">CECT 5118</strain>
    </source>
</reference>
<dbReference type="Gene3D" id="2.150.10.10">
    <property type="entry name" value="Serralysin-like metalloprotease, C-terminal"/>
    <property type="match status" value="2"/>
</dbReference>
<dbReference type="GO" id="GO:0005509">
    <property type="term" value="F:calcium ion binding"/>
    <property type="evidence" value="ECO:0007669"/>
    <property type="project" value="InterPro"/>
</dbReference>
<reference evidence="5 7" key="1">
    <citation type="submission" date="2015-09" db="EMBL/GenBank/DDBJ databases">
        <authorList>
            <consortium name="Swine Surveillance"/>
        </authorList>
    </citation>
    <scope>NUCLEOTIDE SEQUENCE [LARGE SCALE GENOMIC DNA]</scope>
    <source>
        <strain evidence="5 7">5120</strain>
    </source>
</reference>
<accession>A0A0P1FYJ2</accession>
<dbReference type="PROSITE" id="PS50817">
    <property type="entry name" value="INTEIN_N_TER"/>
    <property type="match status" value="1"/>
</dbReference>
<name>A0A0P1FYJ2_9RHOB</name>
<dbReference type="InterPro" id="IPR001343">
    <property type="entry name" value="Hemolysn_Ca-bd"/>
</dbReference>
<feature type="domain" description="Hedgehog/Intein (Hint)" evidence="3">
    <location>
        <begin position="560"/>
        <end position="706"/>
    </location>
</feature>
<keyword evidence="2" id="KW-0964">Secreted</keyword>
<dbReference type="RefSeq" id="WP_242601743.1">
    <property type="nucleotide sequence ID" value="NZ_CYSB01000025.1"/>
</dbReference>
<evidence type="ECO:0000313" key="4">
    <source>
        <dbReference type="EMBL" id="CUH65668.1"/>
    </source>
</evidence>
<organism evidence="5 7">
    <name type="scientific">Thalassovita autumnalis</name>
    <dbReference type="NCBI Taxonomy" id="2072972"/>
    <lineage>
        <taxon>Bacteria</taxon>
        <taxon>Pseudomonadati</taxon>
        <taxon>Pseudomonadota</taxon>
        <taxon>Alphaproteobacteria</taxon>
        <taxon>Rhodobacterales</taxon>
        <taxon>Roseobacteraceae</taxon>
        <taxon>Thalassovita</taxon>
    </lineage>
</organism>
<dbReference type="Gene3D" id="2.170.16.10">
    <property type="entry name" value="Hedgehog/Intein (Hint) domain"/>
    <property type="match status" value="1"/>
</dbReference>
<protein>
    <submittedName>
        <fullName evidence="5">Cyclolysin</fullName>
    </submittedName>
</protein>
<evidence type="ECO:0000313" key="5">
    <source>
        <dbReference type="EMBL" id="CUH70617.1"/>
    </source>
</evidence>
<evidence type="ECO:0000259" key="3">
    <source>
        <dbReference type="Pfam" id="PF13403"/>
    </source>
</evidence>
<dbReference type="InterPro" id="IPR050557">
    <property type="entry name" value="RTX_toxin/Mannuronan_C5-epim"/>
</dbReference>
<dbReference type="InterPro" id="IPR028992">
    <property type="entry name" value="Hedgehog/Intein_dom"/>
</dbReference>
<dbReference type="EMBL" id="CYSB01000025">
    <property type="protein sequence ID" value="CUH65668.1"/>
    <property type="molecule type" value="Genomic_DNA"/>
</dbReference>
<dbReference type="Pfam" id="PF13403">
    <property type="entry name" value="Hint_2"/>
    <property type="match status" value="1"/>
</dbReference>
<evidence type="ECO:0000256" key="1">
    <source>
        <dbReference type="ARBA" id="ARBA00004613"/>
    </source>
</evidence>
<dbReference type="EMBL" id="CYSC01000007">
    <property type="protein sequence ID" value="CUH70617.1"/>
    <property type="molecule type" value="Genomic_DNA"/>
</dbReference>